<dbReference type="Proteomes" id="UP001143543">
    <property type="component" value="Unassembled WGS sequence"/>
</dbReference>
<evidence type="ECO:0000313" key="1">
    <source>
        <dbReference type="EMBL" id="GLB50322.1"/>
    </source>
</evidence>
<protein>
    <recommendedName>
        <fullName evidence="3">DUF4259 domain-containing protein</fullName>
    </recommendedName>
</protein>
<name>A0ABQ5MMX6_9FLAO</name>
<proteinExistence type="predicted"/>
<keyword evidence="2" id="KW-1185">Reference proteome</keyword>
<evidence type="ECO:0000313" key="2">
    <source>
        <dbReference type="Proteomes" id="UP001143543"/>
    </source>
</evidence>
<evidence type="ECO:0008006" key="3">
    <source>
        <dbReference type="Google" id="ProtNLM"/>
    </source>
</evidence>
<sequence length="141" mass="15744">MGAWGFKNFENDSAADFIYEIQDNGKSAVRDALLKIVNAKDTYIDASECEEALVSIELIAAAKGQPSDDLPEALQTWLVKNDVLSVRKSLFSKKIAMTSLAERALHIITSTSELKELWEESESLDEWNAVQEDLHKRLLGT</sequence>
<dbReference type="InterPro" id="IPR025355">
    <property type="entry name" value="DUF4259"/>
</dbReference>
<reference evidence="1" key="1">
    <citation type="submission" date="2022-07" db="EMBL/GenBank/DDBJ databases">
        <title>Taxonomy of Novel Oxalotrophic and Methylotrophic Bacteria.</title>
        <authorList>
            <person name="Sahin N."/>
            <person name="Tani A."/>
        </authorList>
    </citation>
    <scope>NUCLEOTIDE SEQUENCE</scope>
    <source>
        <strain evidence="1">Y10</strain>
    </source>
</reference>
<dbReference type="RefSeq" id="WP_281765949.1">
    <property type="nucleotide sequence ID" value="NZ_BRVO01000003.1"/>
</dbReference>
<dbReference type="Pfam" id="PF14078">
    <property type="entry name" value="DUF4259"/>
    <property type="match status" value="1"/>
</dbReference>
<dbReference type="EMBL" id="BRVO01000003">
    <property type="protein sequence ID" value="GLB50322.1"/>
    <property type="molecule type" value="Genomic_DNA"/>
</dbReference>
<comment type="caution">
    <text evidence="1">The sequence shown here is derived from an EMBL/GenBank/DDBJ whole genome shotgun (WGS) entry which is preliminary data.</text>
</comment>
<gene>
    <name evidence="1" type="ORF">Y10_26900</name>
</gene>
<accession>A0ABQ5MMX6</accession>
<organism evidence="1 2">
    <name type="scientific">Neptunitalea lumnitzerae</name>
    <dbReference type="NCBI Taxonomy" id="2965509"/>
    <lineage>
        <taxon>Bacteria</taxon>
        <taxon>Pseudomonadati</taxon>
        <taxon>Bacteroidota</taxon>
        <taxon>Flavobacteriia</taxon>
        <taxon>Flavobacteriales</taxon>
        <taxon>Flavobacteriaceae</taxon>
        <taxon>Neptunitalea</taxon>
    </lineage>
</organism>